<dbReference type="EMBL" id="GBHO01013725">
    <property type="protein sequence ID" value="JAG29879.1"/>
    <property type="molecule type" value="Transcribed_RNA"/>
</dbReference>
<dbReference type="SUPFAM" id="SSF49265">
    <property type="entry name" value="Fibronectin type III"/>
    <property type="match status" value="1"/>
</dbReference>
<reference evidence="1" key="2">
    <citation type="submission" date="2014-07" db="EMBL/GenBank/DDBJ databases">
        <authorList>
            <person name="Hull J."/>
        </authorList>
    </citation>
    <scope>NUCLEOTIDE SEQUENCE</scope>
</reference>
<evidence type="ECO:0008006" key="2">
    <source>
        <dbReference type="Google" id="ProtNLM"/>
    </source>
</evidence>
<evidence type="ECO:0000313" key="1">
    <source>
        <dbReference type="EMBL" id="JAG29879.1"/>
    </source>
</evidence>
<accession>A0A0A9YCJ3</accession>
<organism evidence="1">
    <name type="scientific">Lygus hesperus</name>
    <name type="common">Western plant bug</name>
    <dbReference type="NCBI Taxonomy" id="30085"/>
    <lineage>
        <taxon>Eukaryota</taxon>
        <taxon>Metazoa</taxon>
        <taxon>Ecdysozoa</taxon>
        <taxon>Arthropoda</taxon>
        <taxon>Hexapoda</taxon>
        <taxon>Insecta</taxon>
        <taxon>Pterygota</taxon>
        <taxon>Neoptera</taxon>
        <taxon>Paraneoptera</taxon>
        <taxon>Hemiptera</taxon>
        <taxon>Heteroptera</taxon>
        <taxon>Panheteroptera</taxon>
        <taxon>Cimicomorpha</taxon>
        <taxon>Miridae</taxon>
        <taxon>Mirini</taxon>
        <taxon>Lygus</taxon>
    </lineage>
</organism>
<sequence length="178" mass="19977">MATTYPLLDVRVDIVGETFIDLKWARPLCVEHIEQPHDDSNGEVMMLATKSAFDNVSPQGVTGGKNQDDAAYGCYDPAIHVSFPDKTKVHNYMVCIKPYPGEPAFCEADEPLDEYGARVYETTQPTLRFSYLLPGTRYIVNVREQLVDVQNKHIDNGWGAFSRSLCIETVPPLRVLPL</sequence>
<proteinExistence type="predicted"/>
<dbReference type="AlphaFoldDB" id="A0A0A9YCJ3"/>
<reference evidence="1" key="1">
    <citation type="journal article" date="2014" name="PLoS ONE">
        <title>Transcriptome-Based Identification of ABC Transporters in the Western Tarnished Plant Bug Lygus hesperus.</title>
        <authorList>
            <person name="Hull J.J."/>
            <person name="Chaney K."/>
            <person name="Geib S.M."/>
            <person name="Fabrick J.A."/>
            <person name="Brent C.S."/>
            <person name="Walsh D."/>
            <person name="Lavine L.C."/>
        </authorList>
    </citation>
    <scope>NUCLEOTIDE SEQUENCE</scope>
</reference>
<dbReference type="InterPro" id="IPR036116">
    <property type="entry name" value="FN3_sf"/>
</dbReference>
<protein>
    <recommendedName>
        <fullName evidence="2">Fibronectin type-III domain-containing protein</fullName>
    </recommendedName>
</protein>
<name>A0A0A9YCJ3_LYGHE</name>
<gene>
    <name evidence="1" type="ORF">CM83_3036</name>
</gene>